<dbReference type="GeneID" id="94842199"/>
<keyword evidence="1 3" id="KW-0547">Nucleotide-binding</keyword>
<keyword evidence="4" id="KW-0723">Serine/threonine-protein kinase</keyword>
<comment type="similarity">
    <text evidence="4">Belongs to the protein kinase superfamily.</text>
</comment>
<name>A0A1J4JT61_9EUKA</name>
<evidence type="ECO:0000313" key="7">
    <source>
        <dbReference type="Proteomes" id="UP000179807"/>
    </source>
</evidence>
<dbReference type="SMART" id="SM00220">
    <property type="entry name" value="S_TKc"/>
    <property type="match status" value="1"/>
</dbReference>
<evidence type="ECO:0000256" key="1">
    <source>
        <dbReference type="ARBA" id="ARBA00022741"/>
    </source>
</evidence>
<dbReference type="PROSITE" id="PS00108">
    <property type="entry name" value="PROTEIN_KINASE_ST"/>
    <property type="match status" value="1"/>
</dbReference>
<keyword evidence="2 3" id="KW-0067">ATP-binding</keyword>
<dbReference type="GO" id="GO:0005524">
    <property type="term" value="F:ATP binding"/>
    <property type="evidence" value="ECO:0007669"/>
    <property type="project" value="UniProtKB-UniRule"/>
</dbReference>
<dbReference type="PANTHER" id="PTHR24362:SF309">
    <property type="entry name" value="PROTEIN KINASE DOMAIN-CONTAINING PROTEIN"/>
    <property type="match status" value="1"/>
</dbReference>
<gene>
    <name evidence="6" type="ORF">TRFO_30680</name>
</gene>
<dbReference type="PROSITE" id="PS00107">
    <property type="entry name" value="PROTEIN_KINASE_ATP"/>
    <property type="match status" value="1"/>
</dbReference>
<dbReference type="FunFam" id="1.10.510.10:FF:000571">
    <property type="entry name" value="Maternal embryonic leucine zipper kinase"/>
    <property type="match status" value="1"/>
</dbReference>
<feature type="binding site" evidence="3">
    <location>
        <position position="46"/>
    </location>
    <ligand>
        <name>ATP</name>
        <dbReference type="ChEBI" id="CHEBI:30616"/>
    </ligand>
</feature>
<dbReference type="Pfam" id="PF00069">
    <property type="entry name" value="Pkinase"/>
    <property type="match status" value="1"/>
</dbReference>
<keyword evidence="6" id="KW-0418">Kinase</keyword>
<dbReference type="InterPro" id="IPR000719">
    <property type="entry name" value="Prot_kinase_dom"/>
</dbReference>
<evidence type="ECO:0000256" key="4">
    <source>
        <dbReference type="RuleBase" id="RU000304"/>
    </source>
</evidence>
<organism evidence="6 7">
    <name type="scientific">Tritrichomonas foetus</name>
    <dbReference type="NCBI Taxonomy" id="1144522"/>
    <lineage>
        <taxon>Eukaryota</taxon>
        <taxon>Metamonada</taxon>
        <taxon>Parabasalia</taxon>
        <taxon>Tritrichomonadida</taxon>
        <taxon>Tritrichomonadidae</taxon>
        <taxon>Tritrichomonas</taxon>
    </lineage>
</organism>
<dbReference type="SUPFAM" id="SSF56112">
    <property type="entry name" value="Protein kinase-like (PK-like)"/>
    <property type="match status" value="1"/>
</dbReference>
<reference evidence="6" key="1">
    <citation type="submission" date="2016-10" db="EMBL/GenBank/DDBJ databases">
        <authorList>
            <person name="Benchimol M."/>
            <person name="Almeida L.G."/>
            <person name="Vasconcelos A.T."/>
            <person name="Perreira-Neves A."/>
            <person name="Rosa I.A."/>
            <person name="Tasca T."/>
            <person name="Bogo M.R."/>
            <person name="de Souza W."/>
        </authorList>
    </citation>
    <scope>NUCLEOTIDE SEQUENCE [LARGE SCALE GENOMIC DNA]</scope>
    <source>
        <strain evidence="6">K</strain>
    </source>
</reference>
<dbReference type="AlphaFoldDB" id="A0A1J4JT61"/>
<dbReference type="VEuPathDB" id="TrichDB:TRFO_30680"/>
<keyword evidence="7" id="KW-1185">Reference proteome</keyword>
<dbReference type="OrthoDB" id="346907at2759"/>
<evidence type="ECO:0000256" key="2">
    <source>
        <dbReference type="ARBA" id="ARBA00022840"/>
    </source>
</evidence>
<sequence length="465" mass="52784">MFTPPQLELPFRIKNYILTNVIGHGGFGTVYRAASTNYNDYEFAVKVMKIPERVDEKHLAHILSLESEVSALKKLDHPNMIRLYDFFREKEHVFLVLELCTNGTLDEKIAKLSYKEKLKICSDIANGLKYCHENSFAHRDIKTVNILFDMNNRVKIADFGLSQFLVNKNQKTSKAEGSLNYISPEIIIKADNSPIKSDIWSFGVLIFRVFCNCYPFTGQDKREVMKNIRNCVYSSIKIPGELNPIVTRMLKMNPDERLTINKVCEMLNNLVSKYKLSTHRLRTRMSHASLPLGIHPMFRDIQLKKVARKSHQLSDLQLKHNINVTSQPPNYFTGIRLSQTQPNQLNLHMAENNLLGGTPLITSNGSCQRLNPKITSPNLNHSRFPLLQQTPGLAPCLLESQIIDEIETIDQPNNQSLSSNLGSSNKNMSSAVNLCIPGPTSCHLNDGNQSNRCSHVVFHHLESLE</sequence>
<feature type="domain" description="Protein kinase" evidence="5">
    <location>
        <begin position="16"/>
        <end position="271"/>
    </location>
</feature>
<evidence type="ECO:0000259" key="5">
    <source>
        <dbReference type="PROSITE" id="PS50011"/>
    </source>
</evidence>
<dbReference type="Proteomes" id="UP000179807">
    <property type="component" value="Unassembled WGS sequence"/>
</dbReference>
<protein>
    <submittedName>
        <fullName evidence="6">CAMK family protein kinase</fullName>
    </submittedName>
</protein>
<comment type="caution">
    <text evidence="6">The sequence shown here is derived from an EMBL/GenBank/DDBJ whole genome shotgun (WGS) entry which is preliminary data.</text>
</comment>
<dbReference type="EMBL" id="MLAK01000874">
    <property type="protein sequence ID" value="OHT02259.1"/>
    <property type="molecule type" value="Genomic_DNA"/>
</dbReference>
<dbReference type="PANTHER" id="PTHR24362">
    <property type="entry name" value="SERINE/THREONINE-PROTEIN KINASE NEK"/>
    <property type="match status" value="1"/>
</dbReference>
<proteinExistence type="inferred from homology"/>
<dbReference type="RefSeq" id="XP_068355395.1">
    <property type="nucleotide sequence ID" value="XM_068507495.1"/>
</dbReference>
<dbReference type="Gene3D" id="1.10.510.10">
    <property type="entry name" value="Transferase(Phosphotransferase) domain 1"/>
    <property type="match status" value="1"/>
</dbReference>
<dbReference type="InterPro" id="IPR011009">
    <property type="entry name" value="Kinase-like_dom_sf"/>
</dbReference>
<dbReference type="GO" id="GO:0004674">
    <property type="term" value="F:protein serine/threonine kinase activity"/>
    <property type="evidence" value="ECO:0007669"/>
    <property type="project" value="UniProtKB-KW"/>
</dbReference>
<keyword evidence="6" id="KW-0808">Transferase</keyword>
<evidence type="ECO:0000313" key="6">
    <source>
        <dbReference type="EMBL" id="OHT02259.1"/>
    </source>
</evidence>
<dbReference type="InterPro" id="IPR008271">
    <property type="entry name" value="Ser/Thr_kinase_AS"/>
</dbReference>
<dbReference type="PROSITE" id="PS50011">
    <property type="entry name" value="PROTEIN_KINASE_DOM"/>
    <property type="match status" value="1"/>
</dbReference>
<dbReference type="InterPro" id="IPR017441">
    <property type="entry name" value="Protein_kinase_ATP_BS"/>
</dbReference>
<evidence type="ECO:0000256" key="3">
    <source>
        <dbReference type="PROSITE-ProRule" id="PRU10141"/>
    </source>
</evidence>
<accession>A0A1J4JT61</accession>